<keyword evidence="7" id="KW-0460">Magnesium</keyword>
<evidence type="ECO:0000256" key="5">
    <source>
        <dbReference type="ARBA" id="ARBA00022723"/>
    </source>
</evidence>
<dbReference type="Gene3D" id="3.40.190.80">
    <property type="match status" value="1"/>
</dbReference>
<dbReference type="GO" id="GO:0008934">
    <property type="term" value="F:inositol monophosphate 1-phosphatase activity"/>
    <property type="evidence" value="ECO:0007669"/>
    <property type="project" value="InterPro"/>
</dbReference>
<dbReference type="InterPro" id="IPR020583">
    <property type="entry name" value="Inositol_monoP_metal-BS"/>
</dbReference>
<protein>
    <recommendedName>
        <fullName evidence="4">inositol-phosphate phosphatase</fullName>
        <ecNumber evidence="4">3.1.3.25</ecNumber>
    </recommendedName>
</protein>
<dbReference type="PROSITE" id="PS00630">
    <property type="entry name" value="IMP_2"/>
    <property type="match status" value="1"/>
</dbReference>
<dbReference type="GO" id="GO:0006020">
    <property type="term" value="P:inositol metabolic process"/>
    <property type="evidence" value="ECO:0007669"/>
    <property type="project" value="TreeGrafter"/>
</dbReference>
<evidence type="ECO:0000256" key="3">
    <source>
        <dbReference type="ARBA" id="ARBA00009759"/>
    </source>
</evidence>
<dbReference type="PANTHER" id="PTHR20854">
    <property type="entry name" value="INOSITOL MONOPHOSPHATASE"/>
    <property type="match status" value="1"/>
</dbReference>
<dbReference type="PANTHER" id="PTHR20854:SF4">
    <property type="entry name" value="INOSITOL-1-MONOPHOSPHATASE-RELATED"/>
    <property type="match status" value="1"/>
</dbReference>
<evidence type="ECO:0000256" key="7">
    <source>
        <dbReference type="ARBA" id="ARBA00022842"/>
    </source>
</evidence>
<dbReference type="PRINTS" id="PR00377">
    <property type="entry name" value="IMPHPHTASES"/>
</dbReference>
<proteinExistence type="inferred from homology"/>
<gene>
    <name evidence="8" type="ORF">UFOPK3610_00086</name>
</gene>
<evidence type="ECO:0000256" key="4">
    <source>
        <dbReference type="ARBA" id="ARBA00013106"/>
    </source>
</evidence>
<dbReference type="EC" id="3.1.3.25" evidence="4"/>
<dbReference type="InterPro" id="IPR020550">
    <property type="entry name" value="Inositol_monophosphatase_CS"/>
</dbReference>
<evidence type="ECO:0000256" key="6">
    <source>
        <dbReference type="ARBA" id="ARBA00022801"/>
    </source>
</evidence>
<dbReference type="Gene3D" id="3.30.540.10">
    <property type="entry name" value="Fructose-1,6-Bisphosphatase, subunit A, domain 1"/>
    <property type="match status" value="1"/>
</dbReference>
<dbReference type="GO" id="GO:0046854">
    <property type="term" value="P:phosphatidylinositol phosphate biosynthetic process"/>
    <property type="evidence" value="ECO:0007669"/>
    <property type="project" value="InterPro"/>
</dbReference>
<dbReference type="AlphaFoldDB" id="A0A6J7G1V9"/>
<dbReference type="InterPro" id="IPR033942">
    <property type="entry name" value="IMPase"/>
</dbReference>
<dbReference type="InterPro" id="IPR000760">
    <property type="entry name" value="Inositol_monophosphatase-like"/>
</dbReference>
<keyword evidence="5" id="KW-0479">Metal-binding</keyword>
<keyword evidence="6" id="KW-0378">Hydrolase</keyword>
<evidence type="ECO:0000256" key="1">
    <source>
        <dbReference type="ARBA" id="ARBA00001033"/>
    </source>
</evidence>
<evidence type="ECO:0000313" key="8">
    <source>
        <dbReference type="EMBL" id="CAB4900348.1"/>
    </source>
</evidence>
<dbReference type="SUPFAM" id="SSF56655">
    <property type="entry name" value="Carbohydrate phosphatase"/>
    <property type="match status" value="1"/>
</dbReference>
<name>A0A6J7G1V9_9ZZZZ</name>
<comment type="cofactor">
    <cofactor evidence="2">
        <name>Mg(2+)</name>
        <dbReference type="ChEBI" id="CHEBI:18420"/>
    </cofactor>
</comment>
<sequence length="267" mass="27937">MTDRTLRVLADAALECGLEAGAFLLAGRDRVLEVATKSTPTDVVTDMDRASERMLVERILARFPTDGLLGEEGAERQGTSGVRWVIDPLDGTVNYLYGLPIWAVSVGVEHNGEAVAGAVVVPVLGESFFAWRGGGAWRLRDGNAAPISASQVDSLQSALIGTGFGYDSAVRTWQGQLAETVLPQVRDIRRAGAAAVDLCSVAAGSLDGYYESGLQPWDVCAGGLIATEAGAIVTGLYGAAAGVRDVVAAGPRLHASLVSLLECHDQR</sequence>
<evidence type="ECO:0000256" key="2">
    <source>
        <dbReference type="ARBA" id="ARBA00001946"/>
    </source>
</evidence>
<dbReference type="CDD" id="cd01639">
    <property type="entry name" value="IMPase"/>
    <property type="match status" value="1"/>
</dbReference>
<comment type="catalytic activity">
    <reaction evidence="1">
        <text>a myo-inositol phosphate + H2O = myo-inositol + phosphate</text>
        <dbReference type="Rhea" id="RHEA:24056"/>
        <dbReference type="ChEBI" id="CHEBI:15377"/>
        <dbReference type="ChEBI" id="CHEBI:17268"/>
        <dbReference type="ChEBI" id="CHEBI:43474"/>
        <dbReference type="ChEBI" id="CHEBI:84139"/>
        <dbReference type="EC" id="3.1.3.25"/>
    </reaction>
</comment>
<dbReference type="GO" id="GO:0007165">
    <property type="term" value="P:signal transduction"/>
    <property type="evidence" value="ECO:0007669"/>
    <property type="project" value="TreeGrafter"/>
</dbReference>
<accession>A0A6J7G1V9</accession>
<reference evidence="8" key="1">
    <citation type="submission" date="2020-05" db="EMBL/GenBank/DDBJ databases">
        <authorList>
            <person name="Chiriac C."/>
            <person name="Salcher M."/>
            <person name="Ghai R."/>
            <person name="Kavagutti S V."/>
        </authorList>
    </citation>
    <scope>NUCLEOTIDE SEQUENCE</scope>
</reference>
<dbReference type="Pfam" id="PF00459">
    <property type="entry name" value="Inositol_P"/>
    <property type="match status" value="1"/>
</dbReference>
<organism evidence="8">
    <name type="scientific">freshwater metagenome</name>
    <dbReference type="NCBI Taxonomy" id="449393"/>
    <lineage>
        <taxon>unclassified sequences</taxon>
        <taxon>metagenomes</taxon>
        <taxon>ecological metagenomes</taxon>
    </lineage>
</organism>
<comment type="similarity">
    <text evidence="3">Belongs to the inositol monophosphatase superfamily.</text>
</comment>
<dbReference type="EMBL" id="CAFBMR010000001">
    <property type="protein sequence ID" value="CAB4900348.1"/>
    <property type="molecule type" value="Genomic_DNA"/>
</dbReference>
<dbReference type="GO" id="GO:0046872">
    <property type="term" value="F:metal ion binding"/>
    <property type="evidence" value="ECO:0007669"/>
    <property type="project" value="UniProtKB-KW"/>
</dbReference>
<dbReference type="PROSITE" id="PS00629">
    <property type="entry name" value="IMP_1"/>
    <property type="match status" value="1"/>
</dbReference>